<comment type="subcellular location">
    <subcellularLocation>
        <location evidence="4">Membrane</location>
        <topology evidence="4">Multi-pass membrane protein</topology>
    </subcellularLocation>
</comment>
<sequence>MVHHSTENIYHEDMVKSTAETHHHMAMSGHSLAFHGGYTEIILFEGWNINSLGGLIGSMIGIFFMATIYETLKHFREYLVWRTCRDGQYQAVALEAAKRETERIESLSRWSWGYLTQTAIYVVQMVISYFLMLIFMTYNTWLCFAAISGYAVGYFIFSWKKAFLDVTGQCH</sequence>
<protein>
    <recommendedName>
        <fullName evidence="4">Copper transport protein</fullName>
    </recommendedName>
</protein>
<evidence type="ECO:0000256" key="2">
    <source>
        <dbReference type="ARBA" id="ARBA00022989"/>
    </source>
</evidence>
<dbReference type="Proteomes" id="UP001233999">
    <property type="component" value="Unassembled WGS sequence"/>
</dbReference>
<dbReference type="EMBL" id="JASPKZ010004221">
    <property type="protein sequence ID" value="KAJ9590384.1"/>
    <property type="molecule type" value="Genomic_DNA"/>
</dbReference>
<dbReference type="GO" id="GO:0005375">
    <property type="term" value="F:copper ion transmembrane transporter activity"/>
    <property type="evidence" value="ECO:0007669"/>
    <property type="project" value="UniProtKB-UniRule"/>
</dbReference>
<comment type="caution">
    <text evidence="5">The sequence shown here is derived from an EMBL/GenBank/DDBJ whole genome shotgun (WGS) entry which is preliminary data.</text>
</comment>
<reference evidence="5" key="2">
    <citation type="submission" date="2023-05" db="EMBL/GenBank/DDBJ databases">
        <authorList>
            <person name="Fouks B."/>
        </authorList>
    </citation>
    <scope>NUCLEOTIDE SEQUENCE</scope>
    <source>
        <strain evidence="5">Stay&amp;Tobe</strain>
        <tissue evidence="5">Testes</tissue>
    </source>
</reference>
<keyword evidence="2 4" id="KW-1133">Transmembrane helix</keyword>
<keyword evidence="1 4" id="KW-0812">Transmembrane</keyword>
<keyword evidence="4" id="KW-0187">Copper transport</keyword>
<feature type="transmembrane region" description="Helical" evidence="4">
    <location>
        <begin position="52"/>
        <end position="72"/>
    </location>
</feature>
<keyword evidence="3 4" id="KW-0472">Membrane</keyword>
<evidence type="ECO:0000256" key="1">
    <source>
        <dbReference type="ARBA" id="ARBA00022692"/>
    </source>
</evidence>
<dbReference type="AlphaFoldDB" id="A0AAD8EHR8"/>
<keyword evidence="4" id="KW-0406">Ion transport</keyword>
<dbReference type="GO" id="GO:0016020">
    <property type="term" value="C:membrane"/>
    <property type="evidence" value="ECO:0007669"/>
    <property type="project" value="UniProtKB-SubCell"/>
</dbReference>
<name>A0AAD8EHR8_DIPPU</name>
<feature type="transmembrane region" description="Helical" evidence="4">
    <location>
        <begin position="138"/>
        <end position="157"/>
    </location>
</feature>
<comment type="similarity">
    <text evidence="4">Belongs to the copper transporter (Ctr) (TC 1.A.56) family. SLC31A subfamily.</text>
</comment>
<evidence type="ECO:0000313" key="5">
    <source>
        <dbReference type="EMBL" id="KAJ9590384.1"/>
    </source>
</evidence>
<keyword evidence="4" id="KW-0813">Transport</keyword>
<accession>A0AAD8EHR8</accession>
<dbReference type="Pfam" id="PF04145">
    <property type="entry name" value="Ctr"/>
    <property type="match status" value="1"/>
</dbReference>
<evidence type="ECO:0000256" key="3">
    <source>
        <dbReference type="ARBA" id="ARBA00023136"/>
    </source>
</evidence>
<gene>
    <name evidence="5" type="ORF">L9F63_016575</name>
</gene>
<reference evidence="5" key="1">
    <citation type="journal article" date="2023" name="IScience">
        <title>Live-bearing cockroach genome reveals convergent evolutionary mechanisms linked to viviparity in insects and beyond.</title>
        <authorList>
            <person name="Fouks B."/>
            <person name="Harrison M.C."/>
            <person name="Mikhailova A.A."/>
            <person name="Marchal E."/>
            <person name="English S."/>
            <person name="Carruthers M."/>
            <person name="Jennings E.C."/>
            <person name="Chiamaka E.L."/>
            <person name="Frigard R.A."/>
            <person name="Pippel M."/>
            <person name="Attardo G.M."/>
            <person name="Benoit J.B."/>
            <person name="Bornberg-Bauer E."/>
            <person name="Tobe S.S."/>
        </authorList>
    </citation>
    <scope>NUCLEOTIDE SEQUENCE</scope>
    <source>
        <strain evidence="5">Stay&amp;Tobe</strain>
    </source>
</reference>
<keyword evidence="4" id="KW-0186">Copper</keyword>
<proteinExistence type="inferred from homology"/>
<feature type="transmembrane region" description="Helical" evidence="4">
    <location>
        <begin position="112"/>
        <end position="132"/>
    </location>
</feature>
<dbReference type="PANTHER" id="PTHR12483">
    <property type="entry name" value="SOLUTE CARRIER FAMILY 31 COPPER TRANSPORTERS"/>
    <property type="match status" value="1"/>
</dbReference>
<evidence type="ECO:0000256" key="4">
    <source>
        <dbReference type="RuleBase" id="RU367022"/>
    </source>
</evidence>
<keyword evidence="6" id="KW-1185">Reference proteome</keyword>
<dbReference type="PANTHER" id="PTHR12483:SF115">
    <property type="entry name" value="COPPER TRANSPORT PROTEIN"/>
    <property type="match status" value="1"/>
</dbReference>
<organism evidence="5 6">
    <name type="scientific">Diploptera punctata</name>
    <name type="common">Pacific beetle cockroach</name>
    <dbReference type="NCBI Taxonomy" id="6984"/>
    <lineage>
        <taxon>Eukaryota</taxon>
        <taxon>Metazoa</taxon>
        <taxon>Ecdysozoa</taxon>
        <taxon>Arthropoda</taxon>
        <taxon>Hexapoda</taxon>
        <taxon>Insecta</taxon>
        <taxon>Pterygota</taxon>
        <taxon>Neoptera</taxon>
        <taxon>Polyneoptera</taxon>
        <taxon>Dictyoptera</taxon>
        <taxon>Blattodea</taxon>
        <taxon>Blaberoidea</taxon>
        <taxon>Blaberidae</taxon>
        <taxon>Diplopterinae</taxon>
        <taxon>Diploptera</taxon>
    </lineage>
</organism>
<evidence type="ECO:0000313" key="6">
    <source>
        <dbReference type="Proteomes" id="UP001233999"/>
    </source>
</evidence>
<dbReference type="InterPro" id="IPR007274">
    <property type="entry name" value="Cop_transporter"/>
</dbReference>